<keyword evidence="2" id="KW-1185">Reference proteome</keyword>
<evidence type="ECO:0000313" key="1">
    <source>
        <dbReference type="EMBL" id="MDR6300642.1"/>
    </source>
</evidence>
<proteinExistence type="predicted"/>
<comment type="caution">
    <text evidence="1">The sequence shown here is derived from an EMBL/GenBank/DDBJ whole genome shotgun (WGS) entry which is preliminary data.</text>
</comment>
<dbReference type="EMBL" id="JAVDQA010000002">
    <property type="protein sequence ID" value="MDR6300642.1"/>
    <property type="molecule type" value="Genomic_DNA"/>
</dbReference>
<evidence type="ECO:0000313" key="2">
    <source>
        <dbReference type="Proteomes" id="UP001257659"/>
    </source>
</evidence>
<organism evidence="1 2">
    <name type="scientific">Mesonia maritima</name>
    <dbReference type="NCBI Taxonomy" id="1793873"/>
    <lineage>
        <taxon>Bacteria</taxon>
        <taxon>Pseudomonadati</taxon>
        <taxon>Bacteroidota</taxon>
        <taxon>Flavobacteriia</taxon>
        <taxon>Flavobacteriales</taxon>
        <taxon>Flavobacteriaceae</taxon>
        <taxon>Mesonia</taxon>
    </lineage>
</organism>
<dbReference type="Proteomes" id="UP001257659">
    <property type="component" value="Unassembled WGS sequence"/>
</dbReference>
<protein>
    <submittedName>
        <fullName evidence="1">Uncharacterized protein</fullName>
    </submittedName>
</protein>
<dbReference type="RefSeq" id="WP_309727538.1">
    <property type="nucleotide sequence ID" value="NZ_JAVDQA010000002.1"/>
</dbReference>
<name>A0ABU1K6K7_9FLAO</name>
<gene>
    <name evidence="1" type="ORF">GGR31_001273</name>
</gene>
<sequence>MARDILRLHSIYREKVIQDLQKEIELGWNGSNSSMTIDQIIESKKKS</sequence>
<accession>A0ABU1K6K7</accession>
<reference evidence="1 2" key="1">
    <citation type="submission" date="2023-07" db="EMBL/GenBank/DDBJ databases">
        <title>Genomic Encyclopedia of Type Strains, Phase IV (KMG-IV): sequencing the most valuable type-strain genomes for metagenomic binning, comparative biology and taxonomic classification.</title>
        <authorList>
            <person name="Goeker M."/>
        </authorList>
    </citation>
    <scope>NUCLEOTIDE SEQUENCE [LARGE SCALE GENOMIC DNA]</scope>
    <source>
        <strain evidence="1 2">DSM 102814</strain>
    </source>
</reference>